<dbReference type="Proteomes" id="UP000077755">
    <property type="component" value="Chromosome 4"/>
</dbReference>
<reference evidence="2" key="2">
    <citation type="submission" date="2022-03" db="EMBL/GenBank/DDBJ databases">
        <title>Draft title - Genomic analysis of global carrot germplasm unveils the trajectory of domestication and the origin of high carotenoid orange carrot.</title>
        <authorList>
            <person name="Iorizzo M."/>
            <person name="Ellison S."/>
            <person name="Senalik D."/>
            <person name="Macko-Podgorni A."/>
            <person name="Grzebelus D."/>
            <person name="Bostan H."/>
            <person name="Rolling W."/>
            <person name="Curaba J."/>
            <person name="Simon P."/>
        </authorList>
    </citation>
    <scope>NUCLEOTIDE SEQUENCE</scope>
    <source>
        <tissue evidence="2">Leaf</tissue>
    </source>
</reference>
<dbReference type="Gramene" id="KZM97894">
    <property type="protein sequence ID" value="KZM97894"/>
    <property type="gene ID" value="DCAR_014744"/>
</dbReference>
<dbReference type="EMBL" id="LNRQ01000004">
    <property type="protein sequence ID" value="KZM97894.1"/>
    <property type="molecule type" value="Genomic_DNA"/>
</dbReference>
<evidence type="ECO:0000313" key="2">
    <source>
        <dbReference type="EMBL" id="WOG96804.1"/>
    </source>
</evidence>
<protein>
    <submittedName>
        <fullName evidence="1">Uncharacterized protein</fullName>
    </submittedName>
</protein>
<evidence type="ECO:0000313" key="1">
    <source>
        <dbReference type="EMBL" id="KZM97894.1"/>
    </source>
</evidence>
<dbReference type="AlphaFoldDB" id="A0A165X763"/>
<name>A0A165X763_DAUCS</name>
<dbReference type="EMBL" id="CP093346">
    <property type="protein sequence ID" value="WOG96804.1"/>
    <property type="molecule type" value="Genomic_DNA"/>
</dbReference>
<accession>A0A165X763</accession>
<proteinExistence type="predicted"/>
<reference evidence="1" key="1">
    <citation type="journal article" date="2016" name="Nat. Genet.">
        <title>A high-quality carrot genome assembly provides new insights into carotenoid accumulation and asterid genome evolution.</title>
        <authorList>
            <person name="Iorizzo M."/>
            <person name="Ellison S."/>
            <person name="Senalik D."/>
            <person name="Zeng P."/>
            <person name="Satapoomin P."/>
            <person name="Huang J."/>
            <person name="Bowman M."/>
            <person name="Iovene M."/>
            <person name="Sanseverino W."/>
            <person name="Cavagnaro P."/>
            <person name="Yildiz M."/>
            <person name="Macko-Podgorni A."/>
            <person name="Moranska E."/>
            <person name="Grzebelus E."/>
            <person name="Grzebelus D."/>
            <person name="Ashrafi H."/>
            <person name="Zheng Z."/>
            <person name="Cheng S."/>
            <person name="Spooner D."/>
            <person name="Van Deynze A."/>
            <person name="Simon P."/>
        </authorList>
    </citation>
    <scope>NUCLEOTIDE SEQUENCE [LARGE SCALE GENOMIC DNA]</scope>
    <source>
        <tissue evidence="1">Leaf</tissue>
    </source>
</reference>
<keyword evidence="3" id="KW-1185">Reference proteome</keyword>
<organism evidence="1">
    <name type="scientific">Daucus carota subsp. sativus</name>
    <name type="common">Carrot</name>
    <dbReference type="NCBI Taxonomy" id="79200"/>
    <lineage>
        <taxon>Eukaryota</taxon>
        <taxon>Viridiplantae</taxon>
        <taxon>Streptophyta</taxon>
        <taxon>Embryophyta</taxon>
        <taxon>Tracheophyta</taxon>
        <taxon>Spermatophyta</taxon>
        <taxon>Magnoliopsida</taxon>
        <taxon>eudicotyledons</taxon>
        <taxon>Gunneridae</taxon>
        <taxon>Pentapetalae</taxon>
        <taxon>asterids</taxon>
        <taxon>campanulids</taxon>
        <taxon>Apiales</taxon>
        <taxon>Apiaceae</taxon>
        <taxon>Apioideae</taxon>
        <taxon>Scandiceae</taxon>
        <taxon>Daucinae</taxon>
        <taxon>Daucus</taxon>
        <taxon>Daucus sect. Daucus</taxon>
    </lineage>
</organism>
<gene>
    <name evidence="1" type="ORF">DCAR_014744</name>
    <name evidence="2" type="ORF">DCAR_0416141</name>
</gene>
<evidence type="ECO:0000313" key="3">
    <source>
        <dbReference type="Proteomes" id="UP000077755"/>
    </source>
</evidence>
<sequence>MNELPYLEYCFAATEVLSKPEELAAAMERNNYILAQKLKVAEEEKLKVTAEDKLNVEDGDKLNVSEETQNIEDEKQNVAVKEPEVMVDRVTQSRGLTHTCEVLSAPMIKVVLAKFKGLTDALQEGCSIVVESSVKLIKHESKEEDESGKCVLVKVSGKEHHYSAAVFAKHNHEKYVPQNEVGESSG</sequence>